<name>A0A543A036_9MICC</name>
<gene>
    <name evidence="2" type="ORF">FB556_2425</name>
</gene>
<dbReference type="RefSeq" id="WP_141867991.1">
    <property type="nucleotide sequence ID" value="NZ_BAABAN010000006.1"/>
</dbReference>
<evidence type="ECO:0000313" key="2">
    <source>
        <dbReference type="EMBL" id="TQL65948.1"/>
    </source>
</evidence>
<feature type="region of interest" description="Disordered" evidence="1">
    <location>
        <begin position="1"/>
        <end position="58"/>
    </location>
</feature>
<keyword evidence="3" id="KW-1185">Reference proteome</keyword>
<reference evidence="2 3" key="1">
    <citation type="submission" date="2019-06" db="EMBL/GenBank/DDBJ databases">
        <title>Sequencing the genomes of 1000 actinobacteria strains.</title>
        <authorList>
            <person name="Klenk H.-P."/>
        </authorList>
    </citation>
    <scope>NUCLEOTIDE SEQUENCE [LARGE SCALE GENOMIC DNA]</scope>
    <source>
        <strain evidence="2 3">DSM 24083</strain>
    </source>
</reference>
<evidence type="ECO:0000313" key="3">
    <source>
        <dbReference type="Proteomes" id="UP000319746"/>
    </source>
</evidence>
<dbReference type="EMBL" id="VFOU01000004">
    <property type="protein sequence ID" value="TQL65948.1"/>
    <property type="molecule type" value="Genomic_DNA"/>
</dbReference>
<dbReference type="Proteomes" id="UP000319746">
    <property type="component" value="Unassembled WGS sequence"/>
</dbReference>
<dbReference type="OrthoDB" id="163447at2"/>
<dbReference type="InterPro" id="IPR008634">
    <property type="entry name" value="Gas-vesicle_GvpO"/>
</dbReference>
<dbReference type="AlphaFoldDB" id="A0A543A036"/>
<evidence type="ECO:0000256" key="1">
    <source>
        <dbReference type="SAM" id="MobiDB-lite"/>
    </source>
</evidence>
<accession>A0A543A036</accession>
<sequence>MTEEQKPETKTSSSSESARRSSASNKEATNRETVTKKRPKSQSSETATKRRPKPKIAAGKAVVAAMKQLQLLTTRTPESVVGVTAHNEGWRVTIEVVESARIPSTADIMAEYEVDIDADGDLEGYSRTSRYFRGRTQGE</sequence>
<dbReference type="GO" id="GO:0031412">
    <property type="term" value="P:gas vesicle organization"/>
    <property type="evidence" value="ECO:0007669"/>
    <property type="project" value="InterPro"/>
</dbReference>
<protein>
    <submittedName>
        <fullName evidence="2">Gas vesicle protein GvpO</fullName>
    </submittedName>
</protein>
<proteinExistence type="predicted"/>
<dbReference type="Pfam" id="PF05800">
    <property type="entry name" value="GvpO"/>
    <property type="match status" value="1"/>
</dbReference>
<feature type="compositionally biased region" description="Low complexity" evidence="1">
    <location>
        <begin position="12"/>
        <end position="24"/>
    </location>
</feature>
<organism evidence="2 3">
    <name type="scientific">Enteractinococcus coprophilus</name>
    <dbReference type="NCBI Taxonomy" id="1027633"/>
    <lineage>
        <taxon>Bacteria</taxon>
        <taxon>Bacillati</taxon>
        <taxon>Actinomycetota</taxon>
        <taxon>Actinomycetes</taxon>
        <taxon>Micrococcales</taxon>
        <taxon>Micrococcaceae</taxon>
    </lineage>
</organism>
<comment type="caution">
    <text evidence="2">The sequence shown here is derived from an EMBL/GenBank/DDBJ whole genome shotgun (WGS) entry which is preliminary data.</text>
</comment>